<keyword evidence="5" id="KW-1185">Reference proteome</keyword>
<evidence type="ECO:0000259" key="3">
    <source>
        <dbReference type="PROSITE" id="PS50075"/>
    </source>
</evidence>
<keyword evidence="1" id="KW-0596">Phosphopantetheine</keyword>
<dbReference type="InterPro" id="IPR000873">
    <property type="entry name" value="AMP-dep_synth/lig_dom"/>
</dbReference>
<dbReference type="Pfam" id="PF23562">
    <property type="entry name" value="AMP-binding_C_3"/>
    <property type="match status" value="1"/>
</dbReference>
<evidence type="ECO:0000313" key="4">
    <source>
        <dbReference type="EMBL" id="KAK4122026.1"/>
    </source>
</evidence>
<dbReference type="PANTHER" id="PTHR43439:SF2">
    <property type="entry name" value="ENZYME, PUTATIVE (JCVI)-RELATED"/>
    <property type="match status" value="1"/>
</dbReference>
<dbReference type="PROSITE" id="PS00455">
    <property type="entry name" value="AMP_BINDING"/>
    <property type="match status" value="1"/>
</dbReference>
<dbReference type="InterPro" id="IPR051414">
    <property type="entry name" value="Adenylate-forming_Reductase"/>
</dbReference>
<dbReference type="Gene3D" id="3.40.50.12780">
    <property type="entry name" value="N-terminal domain of ligase-like"/>
    <property type="match status" value="1"/>
</dbReference>
<gene>
    <name evidence="4" type="ORF">N657DRAFT_647545</name>
</gene>
<dbReference type="GeneID" id="87830107"/>
<keyword evidence="2" id="KW-0597">Phosphoprotein</keyword>
<organism evidence="4 5">
    <name type="scientific">Parathielavia appendiculata</name>
    <dbReference type="NCBI Taxonomy" id="2587402"/>
    <lineage>
        <taxon>Eukaryota</taxon>
        <taxon>Fungi</taxon>
        <taxon>Dikarya</taxon>
        <taxon>Ascomycota</taxon>
        <taxon>Pezizomycotina</taxon>
        <taxon>Sordariomycetes</taxon>
        <taxon>Sordariomycetidae</taxon>
        <taxon>Sordariales</taxon>
        <taxon>Chaetomiaceae</taxon>
        <taxon>Parathielavia</taxon>
    </lineage>
</organism>
<dbReference type="InterPro" id="IPR036291">
    <property type="entry name" value="NAD(P)-bd_dom_sf"/>
</dbReference>
<name>A0AAN6TY86_9PEZI</name>
<comment type="caution">
    <text evidence="4">The sequence shown here is derived from an EMBL/GenBank/DDBJ whole genome shotgun (WGS) entry which is preliminary data.</text>
</comment>
<dbReference type="SUPFAM" id="SSF56801">
    <property type="entry name" value="Acetyl-CoA synthetase-like"/>
    <property type="match status" value="1"/>
</dbReference>
<feature type="domain" description="Carrier" evidence="3">
    <location>
        <begin position="542"/>
        <end position="618"/>
    </location>
</feature>
<sequence>MLSPAALVDGLAAHTPQGVWVKANLLSEKGELTWQDIAWPQLRRAVDFVARQMENELGPGAVDEPVAFIGGNDIRYAVVLMAALKCGYKALLLSPRNSREGNVSLLKNTRCSKLAFTAELRSMVTELVEETPGLKVSQLPGLHDLLTAPDTTHYESLADGHMQDDETVAILHSSGTTGLPKPIYVKAGVLRVGAKLTSLPAPEGRRNIIDELYLTELMISTLPFFHIFGIMLLVRTVHYQRPLVLLPFGKPPTAELVMEAIAKTKPTGVVCPPSILEDLCKLPGGLKALSTLNTVVYGGAPLARSCGEEISKLTNLYNGIGSTEAWLIPNLVAADQADWDHHEWNPNVGIVMEPAGDDQLAELVIRRQPDNDFQTVFHNFPGLDEWRTNDLFERHPTKPALWKYVGRVDDILVLSNGEKLNPVSFEKTVEGHPWVSGVLVVGAGHFQAGLLIEAYPERAKAGAEAFIDELWPTVEEANMQSPAHARVWRSMVMLASPEKPFKRTAKGSVMRHATYRLYEEELKGLYDKQQFLTNGVQVNGELGSSQVKVAIRSAVKSVLGAQAEHLADDSNIFDFGMDSLQVLQLLQILGSSHVICTTRMVYENPSIDSLFRAVTNGQANDSAGNNVSREEKMSAMIHRYSKFVPRKYISDIPTVLSGQTVLLVGSTGALGTHLLHELLSNPEVDRVYCLNRSADAAERQTQSFSDRGLGTIDFNAHPRVRFLHGETHQENFGLEPDAYAELGRNVDMIISNAWPVNFNSSLESFEGVIAGTKRCVDFAASSPRQAHIAFVSSVASVLNFPAVRRGDDEAEEVVMVPEEFDPDNSLPAKQGYGESKHVASCILERAARQGLIGATILRVGQLAGTAEGKGLWNRHEWVPSLVKTSKSLGKIPRSLGPANDGIVWVPLDIAAKVIVDFVPLSAQGTSESGTLRCFNVVNPQVRPWNELAAVVQQHYSDSESGQQLGVVEFDEWLNELRAVGVNNGAEEAELFPALKLLDFFEGLKADGGKGRWGFATEKGVISSPTMANMGAVSGKLMQKWLDEWDF</sequence>
<dbReference type="Gene3D" id="3.40.50.720">
    <property type="entry name" value="NAD(P)-binding Rossmann-like Domain"/>
    <property type="match status" value="1"/>
</dbReference>
<proteinExistence type="predicted"/>
<evidence type="ECO:0000313" key="5">
    <source>
        <dbReference type="Proteomes" id="UP001302602"/>
    </source>
</evidence>
<accession>A0AAN6TY86</accession>
<dbReference type="InterPro" id="IPR036736">
    <property type="entry name" value="ACP-like_sf"/>
</dbReference>
<dbReference type="SUPFAM" id="SSF47336">
    <property type="entry name" value="ACP-like"/>
    <property type="match status" value="1"/>
</dbReference>
<dbReference type="Gene3D" id="1.10.1200.10">
    <property type="entry name" value="ACP-like"/>
    <property type="match status" value="1"/>
</dbReference>
<protein>
    <submittedName>
        <fullName evidence="4">Acetyl-CoA synthetase-like protein</fullName>
    </submittedName>
</protein>
<dbReference type="Pfam" id="PF00501">
    <property type="entry name" value="AMP-binding"/>
    <property type="match status" value="1"/>
</dbReference>
<dbReference type="InterPro" id="IPR006162">
    <property type="entry name" value="Ppantetheine_attach_site"/>
</dbReference>
<dbReference type="InterPro" id="IPR042099">
    <property type="entry name" value="ANL_N_sf"/>
</dbReference>
<dbReference type="AlphaFoldDB" id="A0AAN6TY86"/>
<dbReference type="InterPro" id="IPR013120">
    <property type="entry name" value="FAR_NAD-bd"/>
</dbReference>
<dbReference type="InterPro" id="IPR009081">
    <property type="entry name" value="PP-bd_ACP"/>
</dbReference>
<dbReference type="InterPro" id="IPR020845">
    <property type="entry name" value="AMP-binding_CS"/>
</dbReference>
<evidence type="ECO:0000256" key="1">
    <source>
        <dbReference type="ARBA" id="ARBA00022450"/>
    </source>
</evidence>
<evidence type="ECO:0000256" key="2">
    <source>
        <dbReference type="ARBA" id="ARBA00022553"/>
    </source>
</evidence>
<dbReference type="Pfam" id="PF00550">
    <property type="entry name" value="PP-binding"/>
    <property type="match status" value="1"/>
</dbReference>
<reference evidence="4" key="2">
    <citation type="submission" date="2023-05" db="EMBL/GenBank/DDBJ databases">
        <authorList>
            <consortium name="Lawrence Berkeley National Laboratory"/>
            <person name="Steindorff A."/>
            <person name="Hensen N."/>
            <person name="Bonometti L."/>
            <person name="Westerberg I."/>
            <person name="Brannstrom I.O."/>
            <person name="Guillou S."/>
            <person name="Cros-Aarteil S."/>
            <person name="Calhoun S."/>
            <person name="Haridas S."/>
            <person name="Kuo A."/>
            <person name="Mondo S."/>
            <person name="Pangilinan J."/>
            <person name="Riley R."/>
            <person name="Labutti K."/>
            <person name="Andreopoulos B."/>
            <person name="Lipzen A."/>
            <person name="Chen C."/>
            <person name="Yanf M."/>
            <person name="Daum C."/>
            <person name="Ng V."/>
            <person name="Clum A."/>
            <person name="Ohm R."/>
            <person name="Martin F."/>
            <person name="Silar P."/>
            <person name="Natvig D."/>
            <person name="Lalanne C."/>
            <person name="Gautier V."/>
            <person name="Ament-Velasquez S.L."/>
            <person name="Kruys A."/>
            <person name="Hutchinson M.I."/>
            <person name="Powell A.J."/>
            <person name="Barry K."/>
            <person name="Miller A.N."/>
            <person name="Grigoriev I.V."/>
            <person name="Debuchy R."/>
            <person name="Gladieux P."/>
            <person name="Thoren M.H."/>
            <person name="Johannesson H."/>
        </authorList>
    </citation>
    <scope>NUCLEOTIDE SEQUENCE</scope>
    <source>
        <strain evidence="4">CBS 731.68</strain>
    </source>
</reference>
<dbReference type="SUPFAM" id="SSF51735">
    <property type="entry name" value="NAD(P)-binding Rossmann-fold domains"/>
    <property type="match status" value="1"/>
</dbReference>
<dbReference type="PANTHER" id="PTHR43439">
    <property type="entry name" value="PHENYLACETATE-COENZYME A LIGASE"/>
    <property type="match status" value="1"/>
</dbReference>
<dbReference type="RefSeq" id="XP_062645797.1">
    <property type="nucleotide sequence ID" value="XM_062793338.1"/>
</dbReference>
<dbReference type="Pfam" id="PF07993">
    <property type="entry name" value="NAD_binding_4"/>
    <property type="match status" value="1"/>
</dbReference>
<dbReference type="PROSITE" id="PS50075">
    <property type="entry name" value="CARRIER"/>
    <property type="match status" value="1"/>
</dbReference>
<dbReference type="PROSITE" id="PS00012">
    <property type="entry name" value="PHOSPHOPANTETHEINE"/>
    <property type="match status" value="1"/>
</dbReference>
<dbReference type="Proteomes" id="UP001302602">
    <property type="component" value="Unassembled WGS sequence"/>
</dbReference>
<reference evidence="4" key="1">
    <citation type="journal article" date="2023" name="Mol. Phylogenet. Evol.">
        <title>Genome-scale phylogeny and comparative genomics of the fungal order Sordariales.</title>
        <authorList>
            <person name="Hensen N."/>
            <person name="Bonometti L."/>
            <person name="Westerberg I."/>
            <person name="Brannstrom I.O."/>
            <person name="Guillou S."/>
            <person name="Cros-Aarteil S."/>
            <person name="Calhoun S."/>
            <person name="Haridas S."/>
            <person name="Kuo A."/>
            <person name="Mondo S."/>
            <person name="Pangilinan J."/>
            <person name="Riley R."/>
            <person name="LaButti K."/>
            <person name="Andreopoulos B."/>
            <person name="Lipzen A."/>
            <person name="Chen C."/>
            <person name="Yan M."/>
            <person name="Daum C."/>
            <person name="Ng V."/>
            <person name="Clum A."/>
            <person name="Steindorff A."/>
            <person name="Ohm R.A."/>
            <person name="Martin F."/>
            <person name="Silar P."/>
            <person name="Natvig D.O."/>
            <person name="Lalanne C."/>
            <person name="Gautier V."/>
            <person name="Ament-Velasquez S.L."/>
            <person name="Kruys A."/>
            <person name="Hutchinson M.I."/>
            <person name="Powell A.J."/>
            <person name="Barry K."/>
            <person name="Miller A.N."/>
            <person name="Grigoriev I.V."/>
            <person name="Debuchy R."/>
            <person name="Gladieux P."/>
            <person name="Hiltunen Thoren M."/>
            <person name="Johannesson H."/>
        </authorList>
    </citation>
    <scope>NUCLEOTIDE SEQUENCE</scope>
    <source>
        <strain evidence="4">CBS 731.68</strain>
    </source>
</reference>
<dbReference type="EMBL" id="MU853232">
    <property type="protein sequence ID" value="KAK4122026.1"/>
    <property type="molecule type" value="Genomic_DNA"/>
</dbReference>